<dbReference type="STRING" id="90262.A0A1X2ICJ0"/>
<dbReference type="SUPFAM" id="SSF52540">
    <property type="entry name" value="P-loop containing nucleoside triphosphate hydrolases"/>
    <property type="match status" value="1"/>
</dbReference>
<evidence type="ECO:0000256" key="7">
    <source>
        <dbReference type="ARBA" id="ARBA00040674"/>
    </source>
</evidence>
<dbReference type="GO" id="GO:0005657">
    <property type="term" value="C:replication fork"/>
    <property type="evidence" value="ECO:0007669"/>
    <property type="project" value="TreeGrafter"/>
</dbReference>
<dbReference type="InterPro" id="IPR027417">
    <property type="entry name" value="P-loop_NTPase"/>
</dbReference>
<evidence type="ECO:0000256" key="4">
    <source>
        <dbReference type="ARBA" id="ARBA00022840"/>
    </source>
</evidence>
<proteinExistence type="predicted"/>
<evidence type="ECO:0000256" key="6">
    <source>
        <dbReference type="ARBA" id="ARBA00023242"/>
    </source>
</evidence>
<dbReference type="GO" id="GO:0033063">
    <property type="term" value="C:Rad51B-Rad51C-Rad51D-XRCC2 complex"/>
    <property type="evidence" value="ECO:0007669"/>
    <property type="project" value="TreeGrafter"/>
</dbReference>
<dbReference type="Gene3D" id="3.40.50.300">
    <property type="entry name" value="P-loop containing nucleotide triphosphate hydrolases"/>
    <property type="match status" value="1"/>
</dbReference>
<sequence>MIERFYQILENDNGYEQIQQKLRNIMHYRVLDHMEMIALVHQLPSILRGSPKVKLLIVDSVAYHLRLNIRQNRTRVGLLNYIGQTLAQAATQFNLAIVVTSHVSTDITIGRLRPALGNHSRKGQAKTYQQSR</sequence>
<evidence type="ECO:0000256" key="2">
    <source>
        <dbReference type="ARBA" id="ARBA00022741"/>
    </source>
</evidence>
<dbReference type="GO" id="GO:0000400">
    <property type="term" value="F:four-way junction DNA binding"/>
    <property type="evidence" value="ECO:0007669"/>
    <property type="project" value="TreeGrafter"/>
</dbReference>
<keyword evidence="10" id="KW-1185">Reference proteome</keyword>
<keyword evidence="4" id="KW-0067">ATP-binding</keyword>
<evidence type="ECO:0000256" key="5">
    <source>
        <dbReference type="ARBA" id="ARBA00023204"/>
    </source>
</evidence>
<dbReference type="AlphaFoldDB" id="A0A1X2ICJ0"/>
<evidence type="ECO:0000256" key="3">
    <source>
        <dbReference type="ARBA" id="ARBA00022763"/>
    </source>
</evidence>
<evidence type="ECO:0000313" key="10">
    <source>
        <dbReference type="Proteomes" id="UP000193560"/>
    </source>
</evidence>
<dbReference type="GO" id="GO:0140664">
    <property type="term" value="F:ATP-dependent DNA damage sensor activity"/>
    <property type="evidence" value="ECO:0007669"/>
    <property type="project" value="InterPro"/>
</dbReference>
<keyword evidence="3" id="KW-0227">DNA damage</keyword>
<dbReference type="GO" id="GO:0000707">
    <property type="term" value="P:meiotic DNA recombinase assembly"/>
    <property type="evidence" value="ECO:0007669"/>
    <property type="project" value="TreeGrafter"/>
</dbReference>
<evidence type="ECO:0000256" key="1">
    <source>
        <dbReference type="ARBA" id="ARBA00004123"/>
    </source>
</evidence>
<evidence type="ECO:0000313" key="9">
    <source>
        <dbReference type="EMBL" id="ORZ13957.1"/>
    </source>
</evidence>
<dbReference type="GO" id="GO:0033065">
    <property type="term" value="C:Rad51C-XRCC3 complex"/>
    <property type="evidence" value="ECO:0007669"/>
    <property type="project" value="TreeGrafter"/>
</dbReference>
<comment type="subcellular location">
    <subcellularLocation>
        <location evidence="1">Nucleus</location>
    </subcellularLocation>
</comment>
<evidence type="ECO:0000259" key="8">
    <source>
        <dbReference type="PROSITE" id="PS50162"/>
    </source>
</evidence>
<keyword evidence="2" id="KW-0547">Nucleotide-binding</keyword>
<organism evidence="9 10">
    <name type="scientific">Absidia repens</name>
    <dbReference type="NCBI Taxonomy" id="90262"/>
    <lineage>
        <taxon>Eukaryota</taxon>
        <taxon>Fungi</taxon>
        <taxon>Fungi incertae sedis</taxon>
        <taxon>Mucoromycota</taxon>
        <taxon>Mucoromycotina</taxon>
        <taxon>Mucoromycetes</taxon>
        <taxon>Mucorales</taxon>
        <taxon>Cunninghamellaceae</taxon>
        <taxon>Absidia</taxon>
    </lineage>
</organism>
<protein>
    <recommendedName>
        <fullName evidence="7">DNA repair protein RAD51 homolog 3</fullName>
    </recommendedName>
</protein>
<dbReference type="InterPro" id="IPR020588">
    <property type="entry name" value="RecA_ATP-bd"/>
</dbReference>
<dbReference type="GO" id="GO:0007131">
    <property type="term" value="P:reciprocal meiotic recombination"/>
    <property type="evidence" value="ECO:0007669"/>
    <property type="project" value="TreeGrafter"/>
</dbReference>
<dbReference type="OrthoDB" id="5957327at2759"/>
<name>A0A1X2ICJ0_9FUNG</name>
<dbReference type="InterPro" id="IPR052093">
    <property type="entry name" value="HR_Repair_Mediator"/>
</dbReference>
<dbReference type="PROSITE" id="PS50162">
    <property type="entry name" value="RECA_2"/>
    <property type="match status" value="1"/>
</dbReference>
<dbReference type="PANTHER" id="PTHR46239:SF1">
    <property type="entry name" value="DNA REPAIR PROTEIN RAD51 HOMOLOG 3"/>
    <property type="match status" value="1"/>
</dbReference>
<dbReference type="GO" id="GO:0008821">
    <property type="term" value="F:crossover junction DNA endonuclease activity"/>
    <property type="evidence" value="ECO:0007669"/>
    <property type="project" value="TreeGrafter"/>
</dbReference>
<dbReference type="PANTHER" id="PTHR46239">
    <property type="entry name" value="DNA REPAIR PROTEIN RAD51 HOMOLOG 3 RAD51C"/>
    <property type="match status" value="1"/>
</dbReference>
<dbReference type="Pfam" id="PF08423">
    <property type="entry name" value="Rad51"/>
    <property type="match status" value="1"/>
</dbReference>
<accession>A0A1X2ICJ0</accession>
<comment type="caution">
    <text evidence="9">The sequence shown here is derived from an EMBL/GenBank/DDBJ whole genome shotgun (WGS) entry which is preliminary data.</text>
</comment>
<keyword evidence="6" id="KW-0539">Nucleus</keyword>
<dbReference type="InterPro" id="IPR013632">
    <property type="entry name" value="Rad51_C"/>
</dbReference>
<dbReference type="Proteomes" id="UP000193560">
    <property type="component" value="Unassembled WGS sequence"/>
</dbReference>
<keyword evidence="5" id="KW-0234">DNA repair</keyword>
<reference evidence="9 10" key="1">
    <citation type="submission" date="2016-07" db="EMBL/GenBank/DDBJ databases">
        <title>Pervasive Adenine N6-methylation of Active Genes in Fungi.</title>
        <authorList>
            <consortium name="DOE Joint Genome Institute"/>
            <person name="Mondo S.J."/>
            <person name="Dannebaum R.O."/>
            <person name="Kuo R.C."/>
            <person name="Labutti K."/>
            <person name="Haridas S."/>
            <person name="Kuo A."/>
            <person name="Salamov A."/>
            <person name="Ahrendt S.R."/>
            <person name="Lipzen A."/>
            <person name="Sullivan W."/>
            <person name="Andreopoulos W.B."/>
            <person name="Clum A."/>
            <person name="Lindquist E."/>
            <person name="Daum C."/>
            <person name="Ramamoorthy G.K."/>
            <person name="Gryganskyi A."/>
            <person name="Culley D."/>
            <person name="Magnuson J.K."/>
            <person name="James T.Y."/>
            <person name="O'Malley M.A."/>
            <person name="Stajich J.E."/>
            <person name="Spatafora J.W."/>
            <person name="Visel A."/>
            <person name="Grigoriev I.V."/>
        </authorList>
    </citation>
    <scope>NUCLEOTIDE SEQUENCE [LARGE SCALE GENOMIC DNA]</scope>
    <source>
        <strain evidence="9 10">NRRL 1336</strain>
    </source>
</reference>
<dbReference type="EMBL" id="MCGE01000015">
    <property type="protein sequence ID" value="ORZ13957.1"/>
    <property type="molecule type" value="Genomic_DNA"/>
</dbReference>
<gene>
    <name evidence="9" type="ORF">BCR42DRAFT_58915</name>
</gene>
<feature type="domain" description="RecA family profile 1" evidence="8">
    <location>
        <begin position="1"/>
        <end position="103"/>
    </location>
</feature>
<dbReference type="GO" id="GO:0005524">
    <property type="term" value="F:ATP binding"/>
    <property type="evidence" value="ECO:0007669"/>
    <property type="project" value="UniProtKB-KW"/>
</dbReference>